<evidence type="ECO:0000313" key="2">
    <source>
        <dbReference type="Proteomes" id="UP000821866"/>
    </source>
</evidence>
<evidence type="ECO:0000313" key="1">
    <source>
        <dbReference type="EMBL" id="KAH8022821.1"/>
    </source>
</evidence>
<dbReference type="VEuPathDB" id="VectorBase:LOC119172625"/>
<name>A0A9J6DKV5_RHIMP</name>
<keyword evidence="2" id="KW-1185">Reference proteome</keyword>
<sequence>MQTATVWPSGRHDSVLVHVLLYTGSQGTFIQHDFSTRHGLPSGGTDDLSLLMFGNSKRFPNYQYRTVQLKLQSRFDAREITLDAVKVPEACMVNGPSLGQGLLMPLRDRKMLVVDEQRPVDQLTQTISVLIGSDNY</sequence>
<dbReference type="Proteomes" id="UP000821866">
    <property type="component" value="Chromosome 6"/>
</dbReference>
<proteinExistence type="predicted"/>
<accession>A0A9J6DKV5</accession>
<reference evidence="1" key="2">
    <citation type="submission" date="2021-09" db="EMBL/GenBank/DDBJ databases">
        <authorList>
            <person name="Jia N."/>
            <person name="Wang J."/>
            <person name="Shi W."/>
            <person name="Du L."/>
            <person name="Sun Y."/>
            <person name="Zhan W."/>
            <person name="Jiang J."/>
            <person name="Wang Q."/>
            <person name="Zhang B."/>
            <person name="Ji P."/>
            <person name="Sakyi L.B."/>
            <person name="Cui X."/>
            <person name="Yuan T."/>
            <person name="Jiang B."/>
            <person name="Yang W."/>
            <person name="Lam T.T.-Y."/>
            <person name="Chang Q."/>
            <person name="Ding S."/>
            <person name="Wang X."/>
            <person name="Zhu J."/>
            <person name="Ruan X."/>
            <person name="Zhao L."/>
            <person name="Wei J."/>
            <person name="Que T."/>
            <person name="Du C."/>
            <person name="Cheng J."/>
            <person name="Dai P."/>
            <person name="Han X."/>
            <person name="Huang E."/>
            <person name="Gao Y."/>
            <person name="Liu J."/>
            <person name="Shao H."/>
            <person name="Ye R."/>
            <person name="Li L."/>
            <person name="Wei W."/>
            <person name="Wang X."/>
            <person name="Wang C."/>
            <person name="Huo Q."/>
            <person name="Li W."/>
            <person name="Guo W."/>
            <person name="Chen H."/>
            <person name="Chen S."/>
            <person name="Zhou L."/>
            <person name="Zhou L."/>
            <person name="Ni X."/>
            <person name="Tian J."/>
            <person name="Zhou Y."/>
            <person name="Sheng Y."/>
            <person name="Liu T."/>
            <person name="Pan Y."/>
            <person name="Xia L."/>
            <person name="Li J."/>
            <person name="Zhao F."/>
            <person name="Cao W."/>
        </authorList>
    </citation>
    <scope>NUCLEOTIDE SEQUENCE</scope>
    <source>
        <strain evidence="1">Rmic-2018</strain>
        <tissue evidence="1">Larvae</tissue>
    </source>
</reference>
<dbReference type="EMBL" id="JABSTU010000008">
    <property type="protein sequence ID" value="KAH8022821.1"/>
    <property type="molecule type" value="Genomic_DNA"/>
</dbReference>
<comment type="caution">
    <text evidence="1">The sequence shown here is derived from an EMBL/GenBank/DDBJ whole genome shotgun (WGS) entry which is preliminary data.</text>
</comment>
<organism evidence="1 2">
    <name type="scientific">Rhipicephalus microplus</name>
    <name type="common">Cattle tick</name>
    <name type="synonym">Boophilus microplus</name>
    <dbReference type="NCBI Taxonomy" id="6941"/>
    <lineage>
        <taxon>Eukaryota</taxon>
        <taxon>Metazoa</taxon>
        <taxon>Ecdysozoa</taxon>
        <taxon>Arthropoda</taxon>
        <taxon>Chelicerata</taxon>
        <taxon>Arachnida</taxon>
        <taxon>Acari</taxon>
        <taxon>Parasitiformes</taxon>
        <taxon>Ixodida</taxon>
        <taxon>Ixodoidea</taxon>
        <taxon>Ixodidae</taxon>
        <taxon>Rhipicephalinae</taxon>
        <taxon>Rhipicephalus</taxon>
        <taxon>Boophilus</taxon>
    </lineage>
</organism>
<gene>
    <name evidence="1" type="ORF">HPB51_005981</name>
</gene>
<dbReference type="AlphaFoldDB" id="A0A9J6DKV5"/>
<reference evidence="1" key="1">
    <citation type="journal article" date="2020" name="Cell">
        <title>Large-Scale Comparative Analyses of Tick Genomes Elucidate Their Genetic Diversity and Vector Capacities.</title>
        <authorList>
            <consortium name="Tick Genome and Microbiome Consortium (TIGMIC)"/>
            <person name="Jia N."/>
            <person name="Wang J."/>
            <person name="Shi W."/>
            <person name="Du L."/>
            <person name="Sun Y."/>
            <person name="Zhan W."/>
            <person name="Jiang J.F."/>
            <person name="Wang Q."/>
            <person name="Zhang B."/>
            <person name="Ji P."/>
            <person name="Bell-Sakyi L."/>
            <person name="Cui X.M."/>
            <person name="Yuan T.T."/>
            <person name="Jiang B.G."/>
            <person name="Yang W.F."/>
            <person name="Lam T.T."/>
            <person name="Chang Q.C."/>
            <person name="Ding S.J."/>
            <person name="Wang X.J."/>
            <person name="Zhu J.G."/>
            <person name="Ruan X.D."/>
            <person name="Zhao L."/>
            <person name="Wei J.T."/>
            <person name="Ye R.Z."/>
            <person name="Que T.C."/>
            <person name="Du C.H."/>
            <person name="Zhou Y.H."/>
            <person name="Cheng J.X."/>
            <person name="Dai P.F."/>
            <person name="Guo W.B."/>
            <person name="Han X.H."/>
            <person name="Huang E.J."/>
            <person name="Li L.F."/>
            <person name="Wei W."/>
            <person name="Gao Y.C."/>
            <person name="Liu J.Z."/>
            <person name="Shao H.Z."/>
            <person name="Wang X."/>
            <person name="Wang C.C."/>
            <person name="Yang T.C."/>
            <person name="Huo Q.B."/>
            <person name="Li W."/>
            <person name="Chen H.Y."/>
            <person name="Chen S.E."/>
            <person name="Zhou L.G."/>
            <person name="Ni X.B."/>
            <person name="Tian J.H."/>
            <person name="Sheng Y."/>
            <person name="Liu T."/>
            <person name="Pan Y.S."/>
            <person name="Xia L.Y."/>
            <person name="Li J."/>
            <person name="Zhao F."/>
            <person name="Cao W.C."/>
        </authorList>
    </citation>
    <scope>NUCLEOTIDE SEQUENCE</scope>
    <source>
        <strain evidence="1">Rmic-2018</strain>
    </source>
</reference>
<protein>
    <submittedName>
        <fullName evidence="1">Uncharacterized protein</fullName>
    </submittedName>
</protein>